<evidence type="ECO:0000256" key="1">
    <source>
        <dbReference type="ARBA" id="ARBA00005439"/>
    </source>
</evidence>
<dbReference type="InterPro" id="IPR036788">
    <property type="entry name" value="T_IF-3_C_sf"/>
</dbReference>
<dbReference type="Gene3D" id="3.10.20.80">
    <property type="entry name" value="Translation initiation factor 3 (IF-3), N-terminal domain"/>
    <property type="match status" value="1"/>
</dbReference>
<dbReference type="AlphaFoldDB" id="A0A2N5N122"/>
<feature type="region of interest" description="Disordered" evidence="4">
    <location>
        <begin position="161"/>
        <end position="182"/>
    </location>
</feature>
<comment type="similarity">
    <text evidence="1">Belongs to the IF-3 family.</text>
</comment>
<dbReference type="GO" id="GO:0043022">
    <property type="term" value="F:ribosome binding"/>
    <property type="evidence" value="ECO:0007669"/>
    <property type="project" value="TreeGrafter"/>
</dbReference>
<feature type="compositionally biased region" description="Low complexity" evidence="4">
    <location>
        <begin position="62"/>
        <end position="79"/>
    </location>
</feature>
<evidence type="ECO:0000256" key="4">
    <source>
        <dbReference type="SAM" id="MobiDB-lite"/>
    </source>
</evidence>
<dbReference type="InterPro" id="IPR001288">
    <property type="entry name" value="Translation_initiation_fac_3"/>
</dbReference>
<keyword evidence="8" id="KW-1185">Reference proteome</keyword>
<evidence type="ECO:0000259" key="5">
    <source>
        <dbReference type="Pfam" id="PF00707"/>
    </source>
</evidence>
<proteinExistence type="inferred from homology"/>
<protein>
    <submittedName>
        <fullName evidence="7">Translation initiation factor 3</fullName>
    </submittedName>
</protein>
<evidence type="ECO:0000256" key="2">
    <source>
        <dbReference type="ARBA" id="ARBA00022540"/>
    </source>
</evidence>
<feature type="compositionally biased region" description="Gly residues" evidence="4">
    <location>
        <begin position="80"/>
        <end position="95"/>
    </location>
</feature>
<dbReference type="PANTHER" id="PTHR10938">
    <property type="entry name" value="TRANSLATION INITIATION FACTOR IF-3"/>
    <property type="match status" value="1"/>
</dbReference>
<name>A0A2N5N122_9BACL</name>
<feature type="domain" description="Translation initiation factor 3 C-terminal" evidence="5">
    <location>
        <begin position="102"/>
        <end position="182"/>
    </location>
</feature>
<keyword evidence="3" id="KW-0648">Protein biosynthesis</keyword>
<evidence type="ECO:0000259" key="6">
    <source>
        <dbReference type="Pfam" id="PF05198"/>
    </source>
</evidence>
<feature type="compositionally biased region" description="Polar residues" evidence="4">
    <location>
        <begin position="167"/>
        <end position="182"/>
    </location>
</feature>
<dbReference type="SUPFAM" id="SSF55200">
    <property type="entry name" value="Translation initiation factor IF3, C-terminal domain"/>
    <property type="match status" value="1"/>
</dbReference>
<feature type="region of interest" description="Disordered" evidence="4">
    <location>
        <begin position="56"/>
        <end position="101"/>
    </location>
</feature>
<dbReference type="EMBL" id="NFEZ01000004">
    <property type="protein sequence ID" value="PLT44015.1"/>
    <property type="molecule type" value="Genomic_DNA"/>
</dbReference>
<organism evidence="7 8">
    <name type="scientific">Paenibacillus pasadenensis</name>
    <dbReference type="NCBI Taxonomy" id="217090"/>
    <lineage>
        <taxon>Bacteria</taxon>
        <taxon>Bacillati</taxon>
        <taxon>Bacillota</taxon>
        <taxon>Bacilli</taxon>
        <taxon>Bacillales</taxon>
        <taxon>Paenibacillaceae</taxon>
        <taxon>Paenibacillus</taxon>
    </lineage>
</organism>
<evidence type="ECO:0000256" key="3">
    <source>
        <dbReference type="ARBA" id="ARBA00022917"/>
    </source>
</evidence>
<gene>
    <name evidence="7" type="ORF">B8V81_2446</name>
</gene>
<dbReference type="GO" id="GO:0003743">
    <property type="term" value="F:translation initiation factor activity"/>
    <property type="evidence" value="ECO:0007669"/>
    <property type="project" value="UniProtKB-KW"/>
</dbReference>
<dbReference type="InterPro" id="IPR019814">
    <property type="entry name" value="Translation_initiation_fac_3_N"/>
</dbReference>
<evidence type="ECO:0000313" key="8">
    <source>
        <dbReference type="Proteomes" id="UP000234789"/>
    </source>
</evidence>
<reference evidence="7 8" key="1">
    <citation type="submission" date="2017-05" db="EMBL/GenBank/DDBJ databases">
        <title>Functional genome analysis of Paenibacillus pasadenensis strain R16: insights on endophytic life style and antifungal activity.</title>
        <authorList>
            <person name="Passera A."/>
            <person name="Marcolungo L."/>
            <person name="Casati P."/>
            <person name="Brasca M."/>
            <person name="Quaglino F."/>
            <person name="Delledonne M."/>
        </authorList>
    </citation>
    <scope>NUCLEOTIDE SEQUENCE [LARGE SCALE GENOMIC DNA]</scope>
    <source>
        <strain evidence="7 8">R16</strain>
    </source>
</reference>
<dbReference type="InterPro" id="IPR036787">
    <property type="entry name" value="T_IF-3_N_sf"/>
</dbReference>
<dbReference type="Pfam" id="PF05198">
    <property type="entry name" value="IF3_N"/>
    <property type="match status" value="1"/>
</dbReference>
<dbReference type="Pfam" id="PF00707">
    <property type="entry name" value="IF3_C"/>
    <property type="match status" value="1"/>
</dbReference>
<accession>A0A2N5N122</accession>
<keyword evidence="2 7" id="KW-0396">Initiation factor</keyword>
<feature type="domain" description="Translation initiation factor 3 N-terminal" evidence="6">
    <location>
        <begin position="3"/>
        <end position="69"/>
    </location>
</feature>
<dbReference type="PANTHER" id="PTHR10938:SF0">
    <property type="entry name" value="TRANSLATION INITIATION FACTOR IF-3, MITOCHONDRIAL"/>
    <property type="match status" value="1"/>
</dbReference>
<evidence type="ECO:0000313" key="7">
    <source>
        <dbReference type="EMBL" id="PLT44015.1"/>
    </source>
</evidence>
<dbReference type="GO" id="GO:0005737">
    <property type="term" value="C:cytoplasm"/>
    <property type="evidence" value="ECO:0007669"/>
    <property type="project" value="UniProtKB-ARBA"/>
</dbReference>
<dbReference type="GO" id="GO:0032790">
    <property type="term" value="P:ribosome disassembly"/>
    <property type="evidence" value="ECO:0007669"/>
    <property type="project" value="TreeGrafter"/>
</dbReference>
<dbReference type="InterPro" id="IPR019815">
    <property type="entry name" value="Translation_initiation_fac_3_C"/>
</dbReference>
<dbReference type="Gene3D" id="3.30.110.10">
    <property type="entry name" value="Translation initiation factor 3 (IF-3), C-terminal domain"/>
    <property type="match status" value="1"/>
</dbReference>
<sequence length="182" mass="18654">MLINEQIKAFEVELTGLGGERLGVVERAEALELARAAGADLVCTSLMSSPPPCRLMPKGKGKAAAQQEAAAARRSAAPAGAGGKPGAGGKGGAAAKGGADKAKELRFTAHIEEHDYETKLRQADKHLRSGKPVQLVVKASGAKEAAAKAVLERLLADLKEAGVKETGVQSSGKGSQVRVNPK</sequence>
<dbReference type="Proteomes" id="UP000234789">
    <property type="component" value="Unassembled WGS sequence"/>
</dbReference>
<comment type="caution">
    <text evidence="7">The sequence shown here is derived from an EMBL/GenBank/DDBJ whole genome shotgun (WGS) entry which is preliminary data.</text>
</comment>
<dbReference type="SUPFAM" id="SSF54364">
    <property type="entry name" value="Translation initiation factor IF3, N-terminal domain"/>
    <property type="match status" value="1"/>
</dbReference>